<dbReference type="GO" id="GO:0046872">
    <property type="term" value="F:metal ion binding"/>
    <property type="evidence" value="ECO:0007669"/>
    <property type="project" value="UniProtKB-KW"/>
</dbReference>
<evidence type="ECO:0000256" key="1">
    <source>
        <dbReference type="ARBA" id="ARBA00006336"/>
    </source>
</evidence>
<dbReference type="NCBIfam" id="NF008623">
    <property type="entry name" value="PRK11609.1"/>
    <property type="match status" value="1"/>
</dbReference>
<gene>
    <name evidence="10" type="primary">pncA</name>
    <name evidence="10" type="ORF">V5E97_27320</name>
</gene>
<evidence type="ECO:0000313" key="10">
    <source>
        <dbReference type="EMBL" id="XBH08380.1"/>
    </source>
</evidence>
<evidence type="ECO:0000256" key="8">
    <source>
        <dbReference type="ARBA" id="ARBA00072277"/>
    </source>
</evidence>
<evidence type="ECO:0000259" key="9">
    <source>
        <dbReference type="Pfam" id="PF00857"/>
    </source>
</evidence>
<dbReference type="EC" id="3.5.1.19" evidence="6"/>
<comment type="pathway">
    <text evidence="5">Cofactor biosynthesis; nicotinate biosynthesis; nicotinate from nicotinamide: step 1/1.</text>
</comment>
<dbReference type="SUPFAM" id="SSF52499">
    <property type="entry name" value="Isochorismatase-like hydrolases"/>
    <property type="match status" value="1"/>
</dbReference>
<dbReference type="PANTHER" id="PTHR11080">
    <property type="entry name" value="PYRAZINAMIDASE/NICOTINAMIDASE"/>
    <property type="match status" value="1"/>
</dbReference>
<organism evidence="10">
    <name type="scientific">Singulisphaera sp. Ch08</name>
    <dbReference type="NCBI Taxonomy" id="3120278"/>
    <lineage>
        <taxon>Bacteria</taxon>
        <taxon>Pseudomonadati</taxon>
        <taxon>Planctomycetota</taxon>
        <taxon>Planctomycetia</taxon>
        <taxon>Isosphaerales</taxon>
        <taxon>Isosphaeraceae</taxon>
        <taxon>Singulisphaera</taxon>
    </lineage>
</organism>
<evidence type="ECO:0000256" key="7">
    <source>
        <dbReference type="ARBA" id="ARBA00043224"/>
    </source>
</evidence>
<dbReference type="InterPro" id="IPR000868">
    <property type="entry name" value="Isochorismatase-like_dom"/>
</dbReference>
<evidence type="ECO:0000256" key="4">
    <source>
        <dbReference type="ARBA" id="ARBA00022801"/>
    </source>
</evidence>
<proteinExistence type="inferred from homology"/>
<keyword evidence="2" id="KW-0662">Pyridine nucleotide biosynthesis</keyword>
<dbReference type="AlphaFoldDB" id="A0AAU7CSW3"/>
<evidence type="ECO:0000256" key="3">
    <source>
        <dbReference type="ARBA" id="ARBA00022723"/>
    </source>
</evidence>
<name>A0AAU7CSW3_9BACT</name>
<dbReference type="FunFam" id="3.40.50.850:FF:000006">
    <property type="entry name" value="Bifunctional pyrazinamidase/nicotinamidase"/>
    <property type="match status" value="1"/>
</dbReference>
<dbReference type="GO" id="GO:0008936">
    <property type="term" value="F:nicotinamidase activity"/>
    <property type="evidence" value="ECO:0007669"/>
    <property type="project" value="UniProtKB-EC"/>
</dbReference>
<reference evidence="10" key="1">
    <citation type="submission" date="2024-05" db="EMBL/GenBank/DDBJ databases">
        <title>Planctomycetes of the genus Singulisphaera possess chitinolytic capabilities.</title>
        <authorList>
            <person name="Ivanova A."/>
        </authorList>
    </citation>
    <scope>NUCLEOTIDE SEQUENCE</scope>
    <source>
        <strain evidence="10">Ch08T</strain>
    </source>
</reference>
<dbReference type="GO" id="GO:0019363">
    <property type="term" value="P:pyridine nucleotide biosynthetic process"/>
    <property type="evidence" value="ECO:0007669"/>
    <property type="project" value="UniProtKB-KW"/>
</dbReference>
<keyword evidence="3" id="KW-0479">Metal-binding</keyword>
<dbReference type="InterPro" id="IPR036380">
    <property type="entry name" value="Isochorismatase-like_sf"/>
</dbReference>
<evidence type="ECO:0000256" key="2">
    <source>
        <dbReference type="ARBA" id="ARBA00022642"/>
    </source>
</evidence>
<evidence type="ECO:0000256" key="6">
    <source>
        <dbReference type="ARBA" id="ARBA00039017"/>
    </source>
</evidence>
<comment type="similarity">
    <text evidence="1">Belongs to the isochorismatase family.</text>
</comment>
<dbReference type="PANTHER" id="PTHR11080:SF2">
    <property type="entry name" value="LD05707P"/>
    <property type="match status" value="1"/>
</dbReference>
<accession>A0AAU7CSW3</accession>
<dbReference type="EMBL" id="CP155447">
    <property type="protein sequence ID" value="XBH08380.1"/>
    <property type="molecule type" value="Genomic_DNA"/>
</dbReference>
<dbReference type="CDD" id="cd01011">
    <property type="entry name" value="nicotinamidase"/>
    <property type="match status" value="1"/>
</dbReference>
<dbReference type="Gene3D" id="3.40.50.850">
    <property type="entry name" value="Isochorismatase-like"/>
    <property type="match status" value="1"/>
</dbReference>
<evidence type="ECO:0000256" key="5">
    <source>
        <dbReference type="ARBA" id="ARBA00037900"/>
    </source>
</evidence>
<protein>
    <recommendedName>
        <fullName evidence="8">Nicotinamidase</fullName>
        <ecNumber evidence="6">3.5.1.19</ecNumber>
    </recommendedName>
    <alternativeName>
        <fullName evidence="7">Nicotinamide deamidase</fullName>
    </alternativeName>
</protein>
<feature type="domain" description="Isochorismatase-like" evidence="9">
    <location>
        <begin position="11"/>
        <end position="201"/>
    </location>
</feature>
<dbReference type="InterPro" id="IPR052347">
    <property type="entry name" value="Isochorismatase_Nicotinamidase"/>
</dbReference>
<dbReference type="Pfam" id="PF00857">
    <property type="entry name" value="Isochorismatase"/>
    <property type="match status" value="1"/>
</dbReference>
<keyword evidence="4 10" id="KW-0378">Hydrolase</keyword>
<sequence>MRAASPTENRALLVVDVQNDFCPSGALAVPEGNLVVPIINKLSRRFAHVILTQDWHCEDHLSFVSSHPGVKPMTQVQLHYGLQILWPDHCIQGTPGAQFHPDLDLDRCEMIIRKGYHRDIDSYSAFFENDRQTPTGLAGYLRERGLTRLFIVGLATDFCVAYSAIDACRLGFEVTVIEEACRGIDVDGSLAASWQQMAEAGVIRA</sequence>